<keyword evidence="9" id="KW-0482">Metalloprotease</keyword>
<dbReference type="EMBL" id="NFZW01000041">
    <property type="protein sequence ID" value="RFA31725.1"/>
    <property type="molecule type" value="Genomic_DNA"/>
</dbReference>
<gene>
    <name evidence="13" type="ORF">CAL65_21575</name>
</gene>
<feature type="transmembrane region" description="Helical" evidence="11">
    <location>
        <begin position="225"/>
        <end position="249"/>
    </location>
</feature>
<keyword evidence="5" id="KW-0479">Metal-binding</keyword>
<feature type="transmembrane region" description="Helical" evidence="11">
    <location>
        <begin position="183"/>
        <end position="205"/>
    </location>
</feature>
<evidence type="ECO:0000259" key="12">
    <source>
        <dbReference type="Pfam" id="PF01435"/>
    </source>
</evidence>
<feature type="transmembrane region" description="Helical" evidence="11">
    <location>
        <begin position="17"/>
        <end position="39"/>
    </location>
</feature>
<dbReference type="InterPro" id="IPR050083">
    <property type="entry name" value="HtpX_protease"/>
</dbReference>
<evidence type="ECO:0000256" key="11">
    <source>
        <dbReference type="SAM" id="Phobius"/>
    </source>
</evidence>
<keyword evidence="7" id="KW-0862">Zinc</keyword>
<accession>A0A3E0WIN3</accession>
<protein>
    <recommendedName>
        <fullName evidence="12">Peptidase M48 domain-containing protein</fullName>
    </recommendedName>
</protein>
<dbReference type="Proteomes" id="UP000256763">
    <property type="component" value="Unassembled WGS sequence"/>
</dbReference>
<dbReference type="Pfam" id="PF01435">
    <property type="entry name" value="Peptidase_M48"/>
    <property type="match status" value="1"/>
</dbReference>
<keyword evidence="2" id="KW-1003">Cell membrane</keyword>
<proteinExistence type="predicted"/>
<keyword evidence="6" id="KW-0378">Hydrolase</keyword>
<dbReference type="GO" id="GO:0006508">
    <property type="term" value="P:proteolysis"/>
    <property type="evidence" value="ECO:0007669"/>
    <property type="project" value="UniProtKB-KW"/>
</dbReference>
<comment type="caution">
    <text evidence="13">The sequence shown here is derived from an EMBL/GenBank/DDBJ whole genome shotgun (WGS) entry which is preliminary data.</text>
</comment>
<dbReference type="RefSeq" id="WP_116304115.1">
    <property type="nucleotide sequence ID" value="NZ_NFZV01000040.1"/>
</dbReference>
<keyword evidence="8 11" id="KW-1133">Transmembrane helix</keyword>
<evidence type="ECO:0000256" key="1">
    <source>
        <dbReference type="ARBA" id="ARBA00001947"/>
    </source>
</evidence>
<dbReference type="GO" id="GO:0004222">
    <property type="term" value="F:metalloendopeptidase activity"/>
    <property type="evidence" value="ECO:0007669"/>
    <property type="project" value="InterPro"/>
</dbReference>
<evidence type="ECO:0000256" key="8">
    <source>
        <dbReference type="ARBA" id="ARBA00022989"/>
    </source>
</evidence>
<reference evidence="14" key="1">
    <citation type="submission" date="2017-05" db="EMBL/GenBank/DDBJ databases">
        <authorList>
            <person name="Sharma S."/>
            <person name="Sidhu C."/>
            <person name="Pinnaka A.K."/>
        </authorList>
    </citation>
    <scope>NUCLEOTIDE SEQUENCE [LARGE SCALE GENOMIC DNA]</scope>
    <source>
        <strain evidence="14">AK93</strain>
    </source>
</reference>
<name>A0A3E0WIN3_9GAMM</name>
<evidence type="ECO:0000256" key="2">
    <source>
        <dbReference type="ARBA" id="ARBA00022475"/>
    </source>
</evidence>
<evidence type="ECO:0000313" key="13">
    <source>
        <dbReference type="EMBL" id="RFA31725.1"/>
    </source>
</evidence>
<keyword evidence="10 11" id="KW-0472">Membrane</keyword>
<evidence type="ECO:0000256" key="3">
    <source>
        <dbReference type="ARBA" id="ARBA00022670"/>
    </source>
</evidence>
<organism evidence="13 14">
    <name type="scientific">Alkalilimnicola ehrlichii</name>
    <dbReference type="NCBI Taxonomy" id="351052"/>
    <lineage>
        <taxon>Bacteria</taxon>
        <taxon>Pseudomonadati</taxon>
        <taxon>Pseudomonadota</taxon>
        <taxon>Gammaproteobacteria</taxon>
        <taxon>Chromatiales</taxon>
        <taxon>Ectothiorhodospiraceae</taxon>
        <taxon>Alkalilimnicola</taxon>
    </lineage>
</organism>
<dbReference type="OrthoDB" id="15218at2"/>
<keyword evidence="4 11" id="KW-0812">Transmembrane</keyword>
<evidence type="ECO:0000256" key="7">
    <source>
        <dbReference type="ARBA" id="ARBA00022833"/>
    </source>
</evidence>
<dbReference type="AlphaFoldDB" id="A0A3E0WIN3"/>
<evidence type="ECO:0000256" key="10">
    <source>
        <dbReference type="ARBA" id="ARBA00023136"/>
    </source>
</evidence>
<evidence type="ECO:0000256" key="4">
    <source>
        <dbReference type="ARBA" id="ARBA00022692"/>
    </source>
</evidence>
<comment type="cofactor">
    <cofactor evidence="1">
        <name>Zn(2+)</name>
        <dbReference type="ChEBI" id="CHEBI:29105"/>
    </cofactor>
</comment>
<keyword evidence="3" id="KW-0645">Protease</keyword>
<feature type="domain" description="Peptidase M48" evidence="12">
    <location>
        <begin position="110"/>
        <end position="329"/>
    </location>
</feature>
<evidence type="ECO:0000256" key="9">
    <source>
        <dbReference type="ARBA" id="ARBA00023049"/>
    </source>
</evidence>
<evidence type="ECO:0000313" key="14">
    <source>
        <dbReference type="Proteomes" id="UP000256763"/>
    </source>
</evidence>
<evidence type="ECO:0000256" key="6">
    <source>
        <dbReference type="ARBA" id="ARBA00022801"/>
    </source>
</evidence>
<evidence type="ECO:0000256" key="5">
    <source>
        <dbReference type="ARBA" id="ARBA00022723"/>
    </source>
</evidence>
<sequence length="636" mass="67671">MNFFEEQDRARRNTLRLVTLLILAVASLIALTVFAIAALLAVTDETGEQGLLAQLDPGLVAGIAAVIIGVVLIGTWYKWSQLRHGGAAVAEMLGGRLINSNTQDAAERRALNVVEEMAIASGMSVPPVYVLEDEAINAFAAGHTPQDAVIGVTRGCIRLLSRNELQGVIAHEFSHIFHGDMRLNLRLVALLHGILVIGLVGREVLYSMRYSGRSASRNSNNNNGAAALLAIGAGLVVVGYAGTFFGNIIKSAVSRQREFLADASAVQFTRDPSGIGGALKKIGSHLPGARLQAHSASEFSHMYFGEGVKAGFSSLFATHPPLEARIRRVEPGWDGRYPRVAPVAFEAEAAVSEEGGRRGRFAVGGPVLAAAVDAAIASVGQPQRGHLDYARDTLAALDPQLREAAHDLYSSRLVLYGILLSRDVVTRRQQLLALERVGADLPDAVSVLMPKLDAMDARFRLPLIELALPMIKQLSAMQHGQFIDGLNAIIDVEGGVDMMEWALSRIVLYDCLAPPAGTPRVRLAECVEEVVTLLSALARAGHVAEADAEAAFNAAAATLPFAVPGLLAAHAANTQALDKAVGKLSRLKPLEKPMLLKSMAASVEHAGEITPVEMELFRAVADAIDCPMPPLLADES</sequence>
<dbReference type="InterPro" id="IPR001915">
    <property type="entry name" value="Peptidase_M48"/>
</dbReference>
<dbReference type="GO" id="GO:0046872">
    <property type="term" value="F:metal ion binding"/>
    <property type="evidence" value="ECO:0007669"/>
    <property type="project" value="UniProtKB-KW"/>
</dbReference>
<feature type="transmembrane region" description="Helical" evidence="11">
    <location>
        <begin position="59"/>
        <end position="77"/>
    </location>
</feature>
<keyword evidence="14" id="KW-1185">Reference proteome</keyword>
<dbReference type="Gene3D" id="3.30.2010.10">
    <property type="entry name" value="Metalloproteases ('zincins'), catalytic domain"/>
    <property type="match status" value="1"/>
</dbReference>
<dbReference type="PANTHER" id="PTHR43221:SF2">
    <property type="entry name" value="PROTEASE HTPX HOMOLOG"/>
    <property type="match status" value="1"/>
</dbReference>
<dbReference type="PANTHER" id="PTHR43221">
    <property type="entry name" value="PROTEASE HTPX"/>
    <property type="match status" value="1"/>
</dbReference>
<dbReference type="CDD" id="cd07340">
    <property type="entry name" value="M48B_Htpx_like"/>
    <property type="match status" value="1"/>
</dbReference>